<evidence type="ECO:0000256" key="11">
    <source>
        <dbReference type="ARBA" id="ARBA00023014"/>
    </source>
</evidence>
<evidence type="ECO:0000256" key="10">
    <source>
        <dbReference type="ARBA" id="ARBA00023004"/>
    </source>
</evidence>
<dbReference type="EMBL" id="JANKAS010000012">
    <property type="protein sequence ID" value="MCR1899692.1"/>
    <property type="molecule type" value="Genomic_DNA"/>
</dbReference>
<dbReference type="HAMAP" id="MF_01452">
    <property type="entry name" value="AddB_type1"/>
    <property type="match status" value="1"/>
</dbReference>
<dbReference type="Gene3D" id="3.40.50.300">
    <property type="entry name" value="P-loop containing nucleotide triphosphate hydrolases"/>
    <property type="match status" value="3"/>
</dbReference>
<keyword evidence="6 14" id="KW-0378">Hydrolase</keyword>
<dbReference type="GO" id="GO:0003690">
    <property type="term" value="F:double-stranded DNA binding"/>
    <property type="evidence" value="ECO:0007669"/>
    <property type="project" value="UniProtKB-UniRule"/>
</dbReference>
<name>A0AAE3HHI9_9FIRM</name>
<keyword evidence="8 14" id="KW-0269">Exonuclease</keyword>
<dbReference type="PANTHER" id="PTHR30591:SF1">
    <property type="entry name" value="RECBCD ENZYME SUBUNIT RECC"/>
    <property type="match status" value="1"/>
</dbReference>
<keyword evidence="11 14" id="KW-0411">Iron-sulfur</keyword>
<evidence type="ECO:0000256" key="8">
    <source>
        <dbReference type="ARBA" id="ARBA00022839"/>
    </source>
</evidence>
<organism evidence="16 17">
    <name type="scientific">Irregularibacter muris</name>
    <dbReference type="NCBI Taxonomy" id="1796619"/>
    <lineage>
        <taxon>Bacteria</taxon>
        <taxon>Bacillati</taxon>
        <taxon>Bacillota</taxon>
        <taxon>Clostridia</taxon>
        <taxon>Eubacteriales</taxon>
        <taxon>Eubacteriaceae</taxon>
        <taxon>Irregularibacter</taxon>
    </lineage>
</organism>
<keyword evidence="5 14" id="KW-0227">DNA damage</keyword>
<keyword evidence="7 14" id="KW-0347">Helicase</keyword>
<dbReference type="InterPro" id="IPR011335">
    <property type="entry name" value="Restrct_endonuc-II-like"/>
</dbReference>
<reference evidence="16" key="1">
    <citation type="submission" date="2022-07" db="EMBL/GenBank/DDBJ databases">
        <title>Enhanced cultured diversity of the mouse gut microbiota enables custom-made synthetic communities.</title>
        <authorList>
            <person name="Afrizal A."/>
        </authorList>
    </citation>
    <scope>NUCLEOTIDE SEQUENCE</scope>
    <source>
        <strain evidence="16">DSM 28593</strain>
    </source>
</reference>
<gene>
    <name evidence="14 16" type="primary">addB</name>
    <name evidence="16" type="ORF">NSA47_11965</name>
</gene>
<comment type="miscellaneous">
    <text evidence="14">Despite having conserved helicase domains, this subunit does not have helicase activity.</text>
</comment>
<dbReference type="Pfam" id="PF21445">
    <property type="entry name" value="ADDB_N"/>
    <property type="match status" value="1"/>
</dbReference>
<feature type="domain" description="UvrD-like helicase C-terminal" evidence="15">
    <location>
        <begin position="271"/>
        <end position="565"/>
    </location>
</feature>
<accession>A0AAE3HHI9</accession>
<dbReference type="InterPro" id="IPR038726">
    <property type="entry name" value="PDDEXK_AddAB-type"/>
</dbReference>
<dbReference type="SUPFAM" id="SSF52980">
    <property type="entry name" value="Restriction endonuclease-like"/>
    <property type="match status" value="1"/>
</dbReference>
<comment type="subunit">
    <text evidence="14">Heterodimer of AddA and AddB.</text>
</comment>
<comment type="cofactor">
    <cofactor evidence="14">
        <name>Mg(2+)</name>
        <dbReference type="ChEBI" id="CHEBI:18420"/>
    </cofactor>
</comment>
<dbReference type="PANTHER" id="PTHR30591">
    <property type="entry name" value="RECBCD ENZYME SUBUNIT RECC"/>
    <property type="match status" value="1"/>
</dbReference>
<evidence type="ECO:0000313" key="16">
    <source>
        <dbReference type="EMBL" id="MCR1899692.1"/>
    </source>
</evidence>
<keyword evidence="3 14" id="KW-0479">Metal-binding</keyword>
<dbReference type="InterPro" id="IPR014017">
    <property type="entry name" value="DNA_helicase_UvrD-like_C"/>
</dbReference>
<dbReference type="GO" id="GO:0000724">
    <property type="term" value="P:double-strand break repair via homologous recombination"/>
    <property type="evidence" value="ECO:0007669"/>
    <property type="project" value="UniProtKB-UniRule"/>
</dbReference>
<evidence type="ECO:0000256" key="3">
    <source>
        <dbReference type="ARBA" id="ARBA00022723"/>
    </source>
</evidence>
<dbReference type="InterPro" id="IPR027417">
    <property type="entry name" value="P-loop_NTPase"/>
</dbReference>
<keyword evidence="1 14" id="KW-0004">4Fe-4S</keyword>
<dbReference type="GO" id="GO:0005524">
    <property type="term" value="F:ATP binding"/>
    <property type="evidence" value="ECO:0007669"/>
    <property type="project" value="UniProtKB-UniRule"/>
</dbReference>
<keyword evidence="10 14" id="KW-0408">Iron</keyword>
<evidence type="ECO:0000256" key="4">
    <source>
        <dbReference type="ARBA" id="ARBA00022741"/>
    </source>
</evidence>
<dbReference type="Gene3D" id="6.10.140.1030">
    <property type="match status" value="1"/>
</dbReference>
<dbReference type="EC" id="3.1.-.-" evidence="14"/>
<keyword evidence="12 14" id="KW-0238">DNA-binding</keyword>
<feature type="binding site" evidence="14">
    <location>
        <position position="1086"/>
    </location>
    <ligand>
        <name>[4Fe-4S] cluster</name>
        <dbReference type="ChEBI" id="CHEBI:49883"/>
    </ligand>
</feature>
<evidence type="ECO:0000256" key="14">
    <source>
        <dbReference type="HAMAP-Rule" id="MF_01452"/>
    </source>
</evidence>
<keyword evidence="9 14" id="KW-0067">ATP-binding</keyword>
<dbReference type="RefSeq" id="WP_257532308.1">
    <property type="nucleotide sequence ID" value="NZ_JANKAS010000012.1"/>
</dbReference>
<dbReference type="PROSITE" id="PS51217">
    <property type="entry name" value="UVRD_HELICASE_CTER"/>
    <property type="match status" value="1"/>
</dbReference>
<evidence type="ECO:0000256" key="5">
    <source>
        <dbReference type="ARBA" id="ARBA00022763"/>
    </source>
</evidence>
<dbReference type="Gene3D" id="3.90.320.10">
    <property type="match status" value="1"/>
</dbReference>
<dbReference type="NCBIfam" id="TIGR02773">
    <property type="entry name" value="addB_Gpos"/>
    <property type="match status" value="1"/>
</dbReference>
<dbReference type="GO" id="GO:0046872">
    <property type="term" value="F:metal ion binding"/>
    <property type="evidence" value="ECO:0007669"/>
    <property type="project" value="UniProtKB-KW"/>
</dbReference>
<keyword evidence="13 14" id="KW-0234">DNA repair</keyword>
<protein>
    <recommendedName>
        <fullName evidence="14">ATP-dependent helicase/deoxyribonuclease subunit B</fullName>
        <ecNumber evidence="14">3.1.-.-</ecNumber>
    </recommendedName>
    <alternativeName>
        <fullName evidence="14">ATP-dependent helicase/nuclease subunit AddB</fullName>
    </alternativeName>
</protein>
<evidence type="ECO:0000256" key="2">
    <source>
        <dbReference type="ARBA" id="ARBA00022722"/>
    </source>
</evidence>
<keyword evidence="17" id="KW-1185">Reference proteome</keyword>
<comment type="caution">
    <text evidence="16">The sequence shown here is derived from an EMBL/GenBank/DDBJ whole genome shotgun (WGS) entry which is preliminary data.</text>
</comment>
<dbReference type="Proteomes" id="UP001205748">
    <property type="component" value="Unassembled WGS sequence"/>
</dbReference>
<evidence type="ECO:0000313" key="17">
    <source>
        <dbReference type="Proteomes" id="UP001205748"/>
    </source>
</evidence>
<dbReference type="Pfam" id="PF12705">
    <property type="entry name" value="PDDEXK_1"/>
    <property type="match status" value="1"/>
</dbReference>
<evidence type="ECO:0000256" key="12">
    <source>
        <dbReference type="ARBA" id="ARBA00023125"/>
    </source>
</evidence>
<sequence>MLVRYILGRAGRGKTYRVFDEIKRTLSKTQTEKLILIVPEQFTLQAERDLIKHLQVPGIMRVEVLSFSRLAHNVFHEAGGITRIPINSQGKNMMLRKVVNEINDQLSIYQKTSKQQGFIEKFTELLCDLKKNNIYPEQLQESVENLDEGMMKEKLQDILTIYNHFIEKTQGSYMDNEDTLQLLMEKMDQANFLSNTYIWIDGFSSFSVQSLDVIGKLMTIAKRVTLSLPLDTRPDCYDREVFHIPRQVFKKIREKAEINGIKEELLDLNLKENSYIDERIHHLEEQLYSYPYCQYREKVDNIQIFQGSNIYMEIEYMAAKIIELVREKNYRWRDIAVVCNDLETYGSVLKRALEENKIPYFLDQKRNIMNNPMIEFILSSLEAIIKGYPFGEVSRLLKTGFTPLKMEEVEVLENYLLRYGIQGRRWKEAFKWGDEEKLEELNKSREKLITPFMKMEKKLKGKHSFGEITKILYHYLEDVRLKEKLEQWIDQLRQQGLYDYVNENTQIWNIVMETFDQLVEILGEQQVTLREYYSVLQSGFSSFEIGIIPTTLDQVLVGQIQRTKSNDLKALFVLGINDGILPSGIEDQDILSNEEKLMLKQQGLDLATDHDTRSTQERYAIYSALSKPREYLWLSYPLANGEGKALRPSSLIDRVKKIFPKLREKNDGINSLKGNTQLVSTAQSTFKHLIENLRLYADGSPVEDLWWQVYGWYYQQSGWTHTRENILQGLFHTNQVEDIGAQRAKALYQYPIYTSVSRLEGFVNCPFAHFIKYGLKPRERQEYKIQAPDIGMVFHDSMSIFTQQLKKKNLDWREIDREISNEVMDQVIDEMIPLYGEGVFESTYRYKHLVQRLKRVSKRAIWTLTTHLKQGEFDLLGHEMTFGKNAPFPAIEIELSDGERIFIEGRIDRVDILEGEEEDYIKIIDYKSGNKEFSLSEVYHGLALQLIVYLDAVLQYKKASKDKPLKPAGIFYFKIDDPMIESQEKVIEKVEQQITRQLKMRGLVLKDVNIVRNMDRDINKHSHIIPVALSQKDEFYKNSSVLEEEGFFEVLDHCRTLIKEISEEMLRGNIKIHPVKQGNKTACEYCSYSSVCQFDPLFEDNEYHHIQKLESQEILQKIREKQGGRANGTMDR</sequence>
<evidence type="ECO:0000256" key="7">
    <source>
        <dbReference type="ARBA" id="ARBA00022806"/>
    </source>
</evidence>
<comment type="cofactor">
    <cofactor evidence="14">
        <name>[4Fe-4S] cluster</name>
        <dbReference type="ChEBI" id="CHEBI:49883"/>
    </cofactor>
    <text evidence="14">Binds 1 [4Fe-4S] cluster.</text>
</comment>
<dbReference type="AlphaFoldDB" id="A0AAE3HHI9"/>
<evidence type="ECO:0000259" key="15">
    <source>
        <dbReference type="PROSITE" id="PS51217"/>
    </source>
</evidence>
<feature type="binding site" evidence="14">
    <location>
        <position position="1092"/>
    </location>
    <ligand>
        <name>[4Fe-4S] cluster</name>
        <dbReference type="ChEBI" id="CHEBI:49883"/>
    </ligand>
</feature>
<dbReference type="InterPro" id="IPR011604">
    <property type="entry name" value="PDDEXK-like_dom_sf"/>
</dbReference>
<dbReference type="GO" id="GO:0008409">
    <property type="term" value="F:5'-3' exonuclease activity"/>
    <property type="evidence" value="ECO:0007669"/>
    <property type="project" value="UniProtKB-UniRule"/>
</dbReference>
<feature type="binding site" evidence="14">
    <location>
        <position position="765"/>
    </location>
    <ligand>
        <name>[4Fe-4S] cluster</name>
        <dbReference type="ChEBI" id="CHEBI:49883"/>
    </ligand>
</feature>
<proteinExistence type="inferred from homology"/>
<evidence type="ECO:0000256" key="9">
    <source>
        <dbReference type="ARBA" id="ARBA00022840"/>
    </source>
</evidence>
<keyword evidence="4 14" id="KW-0547">Nucleotide-binding</keyword>
<evidence type="ECO:0000256" key="13">
    <source>
        <dbReference type="ARBA" id="ARBA00023204"/>
    </source>
</evidence>
<dbReference type="InterPro" id="IPR014140">
    <property type="entry name" value="DNA_helicase_suAddB"/>
</dbReference>
<comment type="similarity">
    <text evidence="14">Belongs to the helicase family. AddB/RexB type 1 subfamily.</text>
</comment>
<dbReference type="InterPro" id="IPR049035">
    <property type="entry name" value="ADDB_N"/>
</dbReference>
<evidence type="ECO:0000256" key="6">
    <source>
        <dbReference type="ARBA" id="ARBA00022801"/>
    </source>
</evidence>
<evidence type="ECO:0000256" key="1">
    <source>
        <dbReference type="ARBA" id="ARBA00022485"/>
    </source>
</evidence>
<feature type="binding site" evidence="14">
    <location>
        <position position="1083"/>
    </location>
    <ligand>
        <name>[4Fe-4S] cluster</name>
        <dbReference type="ChEBI" id="CHEBI:49883"/>
    </ligand>
</feature>
<dbReference type="GO" id="GO:0051539">
    <property type="term" value="F:4 iron, 4 sulfur cluster binding"/>
    <property type="evidence" value="ECO:0007669"/>
    <property type="project" value="UniProtKB-KW"/>
</dbReference>
<keyword evidence="2 14" id="KW-0540">Nuclease</keyword>
<comment type="function">
    <text evidence="14">The heterodimer acts as both an ATP-dependent DNA helicase and an ATP-dependent, dual-direction single-stranded exonuclease. Recognizes the chi site generating a DNA molecule suitable for the initiation of homologous recombination. The AddB subunit has 5' -&gt; 3' nuclease activity but not helicase activity.</text>
</comment>
<dbReference type="SUPFAM" id="SSF52540">
    <property type="entry name" value="P-loop containing nucleoside triphosphate hydrolases"/>
    <property type="match status" value="1"/>
</dbReference>
<dbReference type="GO" id="GO:0004386">
    <property type="term" value="F:helicase activity"/>
    <property type="evidence" value="ECO:0007669"/>
    <property type="project" value="UniProtKB-KW"/>
</dbReference>